<protein>
    <submittedName>
        <fullName evidence="2">Uncharacterized protein</fullName>
    </submittedName>
</protein>
<evidence type="ECO:0000313" key="2">
    <source>
        <dbReference type="EMBL" id="MEC6833615.1"/>
    </source>
</evidence>
<evidence type="ECO:0000313" key="3">
    <source>
        <dbReference type="Proteomes" id="UP001306119"/>
    </source>
</evidence>
<keyword evidence="1" id="KW-0812">Transmembrane</keyword>
<organism evidence="2 3">
    <name type="scientific">Photobacterium toruni</name>
    <dbReference type="NCBI Taxonomy" id="1935446"/>
    <lineage>
        <taxon>Bacteria</taxon>
        <taxon>Pseudomonadati</taxon>
        <taxon>Pseudomonadota</taxon>
        <taxon>Gammaproteobacteria</taxon>
        <taxon>Vibrionales</taxon>
        <taxon>Vibrionaceae</taxon>
        <taxon>Photobacterium</taxon>
    </lineage>
</organism>
<keyword evidence="1" id="KW-1133">Transmembrane helix</keyword>
<proteinExistence type="predicted"/>
<reference evidence="2 3" key="1">
    <citation type="submission" date="2024-01" db="EMBL/GenBank/DDBJ databases">
        <title>Active colonisers of the gastrointestinal tract of Atlantic salmon farmed in a warm water region.</title>
        <authorList>
            <person name="Bowman J.P."/>
        </authorList>
    </citation>
    <scope>NUCLEOTIDE SEQUENCE [LARGE SCALE GENOMIC DNA]</scope>
    <source>
        <strain evidence="2 3">S3MW1</strain>
    </source>
</reference>
<dbReference type="Proteomes" id="UP001306119">
    <property type="component" value="Unassembled WGS sequence"/>
</dbReference>
<accession>A0ABU6LB11</accession>
<evidence type="ECO:0000256" key="1">
    <source>
        <dbReference type="SAM" id="Phobius"/>
    </source>
</evidence>
<feature type="transmembrane region" description="Helical" evidence="1">
    <location>
        <begin position="38"/>
        <end position="59"/>
    </location>
</feature>
<gene>
    <name evidence="2" type="ORF">VXS06_17765</name>
</gene>
<name>A0ABU6LB11_9GAMM</name>
<keyword evidence="3" id="KW-1185">Reference proteome</keyword>
<sequence>MFRFVHYGLQSLRLIFTTIMIMAVNAITPALRKGTVCLLIIAIISMLFTPADTLTALSLANLQALGRVLVIGVFGVAYLFELSVAINTSTFNNDMASLIKRYRQDKQHTIESPAPPSAS</sequence>
<keyword evidence="1" id="KW-0472">Membrane</keyword>
<dbReference type="EMBL" id="JAYXUG010000022">
    <property type="protein sequence ID" value="MEC6833615.1"/>
    <property type="molecule type" value="Genomic_DNA"/>
</dbReference>
<feature type="transmembrane region" description="Helical" evidence="1">
    <location>
        <begin position="12"/>
        <end position="31"/>
    </location>
</feature>
<comment type="caution">
    <text evidence="2">The sequence shown here is derived from an EMBL/GenBank/DDBJ whole genome shotgun (WGS) entry which is preliminary data.</text>
</comment>
<dbReference type="RefSeq" id="WP_327775581.1">
    <property type="nucleotide sequence ID" value="NZ_JAYXUG010000022.1"/>
</dbReference>
<feature type="transmembrane region" description="Helical" evidence="1">
    <location>
        <begin position="65"/>
        <end position="86"/>
    </location>
</feature>